<feature type="region of interest" description="Disordered" evidence="2">
    <location>
        <begin position="1255"/>
        <end position="1402"/>
    </location>
</feature>
<feature type="compositionally biased region" description="Basic and acidic residues" evidence="2">
    <location>
        <begin position="1015"/>
        <end position="1033"/>
    </location>
</feature>
<feature type="compositionally biased region" description="Low complexity" evidence="2">
    <location>
        <begin position="1130"/>
        <end position="1139"/>
    </location>
</feature>
<dbReference type="RefSeq" id="XP_034233066.1">
    <property type="nucleotide sequence ID" value="XM_034377175.1"/>
</dbReference>
<accession>A0A6P8YA42</accession>
<sequence length="1836" mass="199648">MKPSQRSQSSGPLGRRASAPGTAAPPSTREVSAAGARRSGSRDSSSSREVRCACQYFQSESLLPERMSLVGTPGGTRPPSRGSAVASWRANMGDHEYEPVSPPPGPAVAGPPTVHVTNIEGITIQEPPEGPDAEPIMSETDSAGSPVRRPVDEVPVPHDGDDEDRAMSGGEMGDTNGSLGGADDEMEHEDDEFITAAQIQQQMEDRFFAPTPTTMRAESRTPDAAPSTAYAAAPSGADAAPQAKKGRGKNKKLFMAGSAQGRWGRLRGTGQSSAGTASSGSPADGSQPETIQQRLRSGADRLKTRLAGMPRPKLPAVRKPKFTMPDKSKFHLPDRPKFKMPERPKFKMPDRPKISLGSLGRGVRGSASTAAASEATTATSGTASGTADGSSEPQQPKKAGKRSLKAKAMAMRSGRQYSTESTAGSSEKRRPLFDLNTFRTYPRMLTRKIRGGDSSSSPRSARSTRPGTPPPRASFSNDTVKWMRRFSEAKYGAGDPQAAAVNYAAHHTPPPTNNRHTEPPAQASAAQAQQSSQPASTRNGEQMVYHISLHGTDSEPEYSDDQFQGPPYPELLPIDGDLEIVDHAARKALEEAKAAAAEEAALEAKREARREAKREAQRLADIEAVRRAEAAEEAQMEREYRRRTQQQQQQQGRSLRFGRYAADSMDADEEQDYSQDQDYSQEQDVGDSDRENRSSGTSSERHRRGVIEEIDSDEFFLRQKGISQEDVDVGRYIASEIREALRPGAAAGYGLDDEDEESVAVPSPPPPRPQRGTGTRSLARKKKQGKIYVPARAPARATPPADEDDEEWDDEEDGRVPADDSYFNTFPPDRPARRRRAKKPVPPTPPPRHEQDDEDSRIQEDIDLSVAIHRDDLGILAQTPAADEQAVAAQPPMPPKRLRKSKSSNLNLHDDVPMIDDAEEDWGRAERRAEREEVLALQQEADYIVPRAAPDGQQQPPVPPTRGRKSRGGSRVGSRAGSRGTSLADEDRTSRGAESLPSERDGDELLPEDSLLEDVLTRNEDDDDVRLGARIDDYAFVDKQSLPRGVAPPKPDRPRRPKPPRPPAPGRRAKRAPTQSATARLQNWRQFFSLPTRRSAKQAAKQATVAATPVRPARNYSTLGPARPPRRGSHGSQGSRHSPLPGTVYTAGYLEIHADDAALQQRRDTPELDNETESSRADLQSGDVISRMKDRPLPAPPRPTRARKHYDKGDLDMEVDEQFQEKTVPDRYHYPDDGADASRDFTDVERKAAMAQLREDFFSRSGEEAPETAADAHQDQWHADGMQIPTVIMTEPPADEPLPDSPYKSLRKKKKKIPPLPPPEPEPEEDAEPERPEEVSIAIQTDPLPDDLCVEDAAAAGEDREDTTTSASRTWPTVMEQRQEAPPPPPPPTRRPRRDSHEPTATAAAAAAAAAVAAAIPASVKLDVPESLQTQRLQVSDLDVNRLSVNELRANKITVSEIDGMSLSVSEVHNRSSSGLQLAPGEPGTVELPSDLLQQLLPLSQSMSHALSQSLSESLASSLSQALSQIQEALSQPAELVQQQQLLQEQLHRLQELQSQQQQQQSEQLQQQQQFQQQQQQLAQDTLLQVEQQHSAVLHELQQQLQSLQLAAATHPDVPPPIPPPPRVDAQSIQTQTSLELPVGAAPATTATALTAPVAPPRGGARPRVSPAALGVDSEEDEEVALAMAPHSSHSLPRRRRHHGHSQGHSHRASARYSSDDDEEHLAPAPRRHRPASALTPTASTAGDGAVPSLGEAGRQLARACRVSAIHALATLHQAIQPAMDSVGQAVGADPKRRDLQAALCLVLVLVTALILLGCGCAGSKVVHHHHWDFQFPPPL</sequence>
<name>A0A6P8YA42_THRPL</name>
<feature type="compositionally biased region" description="Low complexity" evidence="2">
    <location>
        <begin position="519"/>
        <end position="536"/>
    </location>
</feature>
<feature type="compositionally biased region" description="Low complexity" evidence="2">
    <location>
        <begin position="1732"/>
        <end position="1742"/>
    </location>
</feature>
<keyword evidence="3" id="KW-1133">Transmembrane helix</keyword>
<evidence type="ECO:0000256" key="1">
    <source>
        <dbReference type="SAM" id="Coils"/>
    </source>
</evidence>
<protein>
    <submittedName>
        <fullName evidence="5">Uncharacterized protein LOC117640588 isoform X1</fullName>
    </submittedName>
</protein>
<feature type="region of interest" description="Disordered" evidence="2">
    <location>
        <begin position="1220"/>
        <end position="1239"/>
    </location>
</feature>
<feature type="coiled-coil region" evidence="1">
    <location>
        <begin position="1536"/>
        <end position="1607"/>
    </location>
</feature>
<proteinExistence type="predicted"/>
<feature type="compositionally biased region" description="Low complexity" evidence="2">
    <location>
        <begin position="364"/>
        <end position="391"/>
    </location>
</feature>
<feature type="region of interest" description="Disordered" evidence="2">
    <location>
        <begin position="63"/>
        <end position="575"/>
    </location>
</feature>
<dbReference type="Proteomes" id="UP000515158">
    <property type="component" value="Unplaced"/>
</dbReference>
<feature type="compositionally biased region" description="Polar residues" evidence="2">
    <location>
        <begin position="1"/>
        <end position="11"/>
    </location>
</feature>
<reference evidence="5" key="1">
    <citation type="submission" date="2025-08" db="UniProtKB">
        <authorList>
            <consortium name="RefSeq"/>
        </authorList>
    </citation>
    <scope>IDENTIFICATION</scope>
    <source>
        <tissue evidence="5">Total insect</tissue>
    </source>
</reference>
<feature type="compositionally biased region" description="Acidic residues" evidence="2">
    <location>
        <begin position="665"/>
        <end position="686"/>
    </location>
</feature>
<feature type="compositionally biased region" description="Low complexity" evidence="2">
    <location>
        <begin position="14"/>
        <end position="44"/>
    </location>
</feature>
<feature type="compositionally biased region" description="Polar residues" evidence="2">
    <location>
        <begin position="415"/>
        <end position="425"/>
    </location>
</feature>
<feature type="region of interest" description="Disordered" evidence="2">
    <location>
        <begin position="1610"/>
        <end position="1630"/>
    </location>
</feature>
<feature type="compositionally biased region" description="Polar residues" evidence="2">
    <location>
        <begin position="1074"/>
        <end position="1086"/>
    </location>
</feature>
<evidence type="ECO:0000256" key="2">
    <source>
        <dbReference type="SAM" id="MobiDB-lite"/>
    </source>
</evidence>
<keyword evidence="1" id="KW-0175">Coiled coil</keyword>
<feature type="compositionally biased region" description="Basic and acidic residues" evidence="2">
    <location>
        <begin position="921"/>
        <end position="934"/>
    </location>
</feature>
<evidence type="ECO:0000313" key="5">
    <source>
        <dbReference type="RefSeq" id="XP_034233066.1"/>
    </source>
</evidence>
<feature type="transmembrane region" description="Helical" evidence="3">
    <location>
        <begin position="1796"/>
        <end position="1818"/>
    </location>
</feature>
<dbReference type="KEGG" id="tpal:117640588"/>
<feature type="compositionally biased region" description="Low complexity" evidence="2">
    <location>
        <begin position="222"/>
        <end position="243"/>
    </location>
</feature>
<feature type="compositionally biased region" description="Basic and acidic residues" evidence="2">
    <location>
        <begin position="602"/>
        <end position="642"/>
    </location>
</feature>
<feature type="compositionally biased region" description="Low complexity" evidence="2">
    <location>
        <begin position="790"/>
        <end position="800"/>
    </location>
</feature>
<keyword evidence="4" id="KW-1185">Reference proteome</keyword>
<evidence type="ECO:0000256" key="3">
    <source>
        <dbReference type="SAM" id="Phobius"/>
    </source>
</evidence>
<feature type="region of interest" description="Disordered" evidence="2">
    <location>
        <begin position="1"/>
        <end position="50"/>
    </location>
</feature>
<keyword evidence="3" id="KW-0472">Membrane</keyword>
<feature type="compositionally biased region" description="Low complexity" evidence="2">
    <location>
        <begin position="1650"/>
        <end position="1669"/>
    </location>
</feature>
<feature type="compositionally biased region" description="Acidic residues" evidence="2">
    <location>
        <begin position="1001"/>
        <end position="1012"/>
    </location>
</feature>
<dbReference type="GeneID" id="117640588"/>
<feature type="compositionally biased region" description="Basic and acidic residues" evidence="2">
    <location>
        <begin position="847"/>
        <end position="859"/>
    </location>
</feature>
<feature type="compositionally biased region" description="Low complexity" evidence="2">
    <location>
        <begin position="1097"/>
        <end position="1110"/>
    </location>
</feature>
<feature type="compositionally biased region" description="Acidic residues" evidence="2">
    <location>
        <begin position="801"/>
        <end position="813"/>
    </location>
</feature>
<feature type="compositionally biased region" description="Basic and acidic residues" evidence="2">
    <location>
        <begin position="324"/>
        <end position="353"/>
    </location>
</feature>
<feature type="compositionally biased region" description="Low complexity" evidence="2">
    <location>
        <begin position="452"/>
        <end position="466"/>
    </location>
</feature>
<dbReference type="OrthoDB" id="6782661at2759"/>
<organism evidence="5">
    <name type="scientific">Thrips palmi</name>
    <name type="common">Melon thrips</name>
    <dbReference type="NCBI Taxonomy" id="161013"/>
    <lineage>
        <taxon>Eukaryota</taxon>
        <taxon>Metazoa</taxon>
        <taxon>Ecdysozoa</taxon>
        <taxon>Arthropoda</taxon>
        <taxon>Hexapoda</taxon>
        <taxon>Insecta</taxon>
        <taxon>Pterygota</taxon>
        <taxon>Neoptera</taxon>
        <taxon>Paraneoptera</taxon>
        <taxon>Thysanoptera</taxon>
        <taxon>Terebrantia</taxon>
        <taxon>Thripoidea</taxon>
        <taxon>Thripidae</taxon>
        <taxon>Thrips</taxon>
    </lineage>
</organism>
<feature type="region of interest" description="Disordered" evidence="2">
    <location>
        <begin position="745"/>
        <end position="859"/>
    </location>
</feature>
<feature type="region of interest" description="Disordered" evidence="2">
    <location>
        <begin position="1650"/>
        <end position="1748"/>
    </location>
</feature>
<feature type="compositionally biased region" description="Low complexity" evidence="2">
    <location>
        <begin position="268"/>
        <end position="286"/>
    </location>
</feature>
<feature type="compositionally biased region" description="Low complexity" evidence="2">
    <location>
        <begin position="972"/>
        <end position="982"/>
    </location>
</feature>
<feature type="region of interest" description="Disordered" evidence="2">
    <location>
        <begin position="599"/>
        <end position="722"/>
    </location>
</feature>
<gene>
    <name evidence="5" type="primary">LOC117640588</name>
</gene>
<feature type="compositionally biased region" description="Basic and acidic residues" evidence="2">
    <location>
        <begin position="149"/>
        <end position="159"/>
    </location>
</feature>
<keyword evidence="3" id="KW-0812">Transmembrane</keyword>
<feature type="compositionally biased region" description="Basic and acidic residues" evidence="2">
    <location>
        <begin position="1152"/>
        <end position="1166"/>
    </location>
</feature>
<feature type="compositionally biased region" description="Basic residues" evidence="2">
    <location>
        <begin position="1692"/>
        <end position="1710"/>
    </location>
</feature>
<evidence type="ECO:0000313" key="4">
    <source>
        <dbReference type="Proteomes" id="UP000515158"/>
    </source>
</evidence>
<feature type="compositionally biased region" description="Acidic residues" evidence="2">
    <location>
        <begin position="182"/>
        <end position="193"/>
    </location>
</feature>
<feature type="region of interest" description="Disordered" evidence="2">
    <location>
        <begin position="880"/>
        <end position="1212"/>
    </location>
</feature>
<feature type="compositionally biased region" description="Pro residues" evidence="2">
    <location>
        <begin position="1613"/>
        <end position="1623"/>
    </location>
</feature>
<dbReference type="InParanoid" id="A0A6P8YA42"/>